<comment type="caution">
    <text evidence="4">The sequence shown here is derived from an EMBL/GenBank/DDBJ whole genome shotgun (WGS) entry which is preliminary data.</text>
</comment>
<dbReference type="SUPFAM" id="SSF52499">
    <property type="entry name" value="Isochorismatase-like hydrolases"/>
    <property type="match status" value="1"/>
</dbReference>
<dbReference type="EMBL" id="PXYW01000044">
    <property type="protein sequence ID" value="PSR32351.1"/>
    <property type="molecule type" value="Genomic_DNA"/>
</dbReference>
<name>A0A2T2XCU6_9FIRM</name>
<reference evidence="4 5" key="1">
    <citation type="journal article" date="2014" name="BMC Genomics">
        <title>Comparison of environmental and isolate Sulfobacillus genomes reveals diverse carbon, sulfur, nitrogen, and hydrogen metabolisms.</title>
        <authorList>
            <person name="Justice N.B."/>
            <person name="Norman A."/>
            <person name="Brown C.T."/>
            <person name="Singh A."/>
            <person name="Thomas B.C."/>
            <person name="Banfield J.F."/>
        </authorList>
    </citation>
    <scope>NUCLEOTIDE SEQUENCE [LARGE SCALE GENOMIC DNA]</scope>
    <source>
        <strain evidence="4">AMDSBA4</strain>
    </source>
</reference>
<dbReference type="Gene3D" id="3.40.50.850">
    <property type="entry name" value="Isochorismatase-like"/>
    <property type="match status" value="1"/>
</dbReference>
<evidence type="ECO:0000256" key="1">
    <source>
        <dbReference type="ARBA" id="ARBA00006336"/>
    </source>
</evidence>
<dbReference type="PANTHER" id="PTHR43540:SF7">
    <property type="entry name" value="ISOCHORISMATASE FAMILY PROTEIN YECD"/>
    <property type="match status" value="1"/>
</dbReference>
<comment type="similarity">
    <text evidence="1">Belongs to the isochorismatase family.</text>
</comment>
<accession>A0A2T2XCU6</accession>
<dbReference type="Proteomes" id="UP000242972">
    <property type="component" value="Unassembled WGS sequence"/>
</dbReference>
<protein>
    <recommendedName>
        <fullName evidence="3">Isochorismatase-like domain-containing protein</fullName>
    </recommendedName>
</protein>
<feature type="domain" description="Isochorismatase-like" evidence="3">
    <location>
        <begin position="6"/>
        <end position="177"/>
    </location>
</feature>
<dbReference type="Pfam" id="PF00857">
    <property type="entry name" value="Isochorismatase"/>
    <property type="match status" value="1"/>
</dbReference>
<dbReference type="PANTHER" id="PTHR43540">
    <property type="entry name" value="PEROXYUREIDOACRYLATE/UREIDOACRYLATE AMIDOHYDROLASE-RELATED"/>
    <property type="match status" value="1"/>
</dbReference>
<evidence type="ECO:0000313" key="4">
    <source>
        <dbReference type="EMBL" id="PSR32351.1"/>
    </source>
</evidence>
<keyword evidence="2" id="KW-0378">Hydrolase</keyword>
<dbReference type="InterPro" id="IPR036380">
    <property type="entry name" value="Isochorismatase-like_sf"/>
</dbReference>
<gene>
    <name evidence="4" type="ORF">C7B46_14785</name>
</gene>
<evidence type="ECO:0000313" key="5">
    <source>
        <dbReference type="Proteomes" id="UP000242972"/>
    </source>
</evidence>
<dbReference type="AlphaFoldDB" id="A0A2T2XCU6"/>
<dbReference type="InterPro" id="IPR000868">
    <property type="entry name" value="Isochorismatase-like_dom"/>
</dbReference>
<proteinExistence type="inferred from homology"/>
<sequence length="192" mass="21385">MTSDIVLLVIDMQEGLARPQNDQDPRTRLLSTIKVLVQQARFHQIPIGYIWTPSAHGLGYFTPVVDRPPRSGEMLGDSGILNELPILPKDFVIAKPAWSAFNNTGLPFHLASLRAQTVILTGIATNLSIESTARDAYDRRFNVITVPDAMLGSSRDEHIFAVTRIFPRISRVMTSTQVINWLPQVKGGSRHE</sequence>
<evidence type="ECO:0000259" key="3">
    <source>
        <dbReference type="Pfam" id="PF00857"/>
    </source>
</evidence>
<dbReference type="InterPro" id="IPR050272">
    <property type="entry name" value="Isochorismatase-like_hydrls"/>
</dbReference>
<dbReference type="GO" id="GO:0016787">
    <property type="term" value="F:hydrolase activity"/>
    <property type="evidence" value="ECO:0007669"/>
    <property type="project" value="UniProtKB-KW"/>
</dbReference>
<organism evidence="4 5">
    <name type="scientific">Sulfobacillus benefaciens</name>
    <dbReference type="NCBI Taxonomy" id="453960"/>
    <lineage>
        <taxon>Bacteria</taxon>
        <taxon>Bacillati</taxon>
        <taxon>Bacillota</taxon>
        <taxon>Clostridia</taxon>
        <taxon>Eubacteriales</taxon>
        <taxon>Clostridiales Family XVII. Incertae Sedis</taxon>
        <taxon>Sulfobacillus</taxon>
    </lineage>
</organism>
<evidence type="ECO:0000256" key="2">
    <source>
        <dbReference type="ARBA" id="ARBA00022801"/>
    </source>
</evidence>
<dbReference type="CDD" id="cd00431">
    <property type="entry name" value="cysteine_hydrolases"/>
    <property type="match status" value="1"/>
</dbReference>